<dbReference type="Pfam" id="PF21413">
    <property type="entry name" value="SHQ1-like_CS"/>
    <property type="match status" value="1"/>
</dbReference>
<evidence type="ECO:0000259" key="3">
    <source>
        <dbReference type="Pfam" id="PF21413"/>
    </source>
</evidence>
<keyword evidence="5" id="KW-1185">Reference proteome</keyword>
<dbReference type="Gene3D" id="2.60.40.790">
    <property type="match status" value="1"/>
</dbReference>
<accession>A0AAF0EAT8</accession>
<dbReference type="PANTHER" id="PTHR12967">
    <property type="entry name" value="PROTEIN SHQ1 HOMOLOG"/>
    <property type="match status" value="1"/>
</dbReference>
<comment type="similarity">
    <text evidence="1">Belongs to the SHQ1 family.</text>
</comment>
<gene>
    <name evidence="4" type="ORF">MEQU1_000192</name>
</gene>
<evidence type="ECO:0000259" key="2">
    <source>
        <dbReference type="Pfam" id="PF04925"/>
    </source>
</evidence>
<dbReference type="GO" id="GO:0000493">
    <property type="term" value="P:box H/ACA snoRNP assembly"/>
    <property type="evidence" value="ECO:0007669"/>
    <property type="project" value="InterPro"/>
</dbReference>
<feature type="domain" description="SHQ1-like CS" evidence="3">
    <location>
        <begin position="5"/>
        <end position="110"/>
    </location>
</feature>
<dbReference type="GO" id="GO:0005737">
    <property type="term" value="C:cytoplasm"/>
    <property type="evidence" value="ECO:0007669"/>
    <property type="project" value="TreeGrafter"/>
</dbReference>
<organism evidence="4 5">
    <name type="scientific">Malassezia equina</name>
    <dbReference type="NCBI Taxonomy" id="1381935"/>
    <lineage>
        <taxon>Eukaryota</taxon>
        <taxon>Fungi</taxon>
        <taxon>Dikarya</taxon>
        <taxon>Basidiomycota</taxon>
        <taxon>Ustilaginomycotina</taxon>
        <taxon>Malasseziomycetes</taxon>
        <taxon>Malasseziales</taxon>
        <taxon>Malasseziaceae</taxon>
        <taxon>Malassezia</taxon>
    </lineage>
</organism>
<protein>
    <recommendedName>
        <fullName evidence="6">Shq1 protein domain-containing protein</fullName>
    </recommendedName>
</protein>
<dbReference type="EMBL" id="CP119900">
    <property type="protein sequence ID" value="WFD21539.1"/>
    <property type="molecule type" value="Genomic_DNA"/>
</dbReference>
<dbReference type="PANTHER" id="PTHR12967:SF0">
    <property type="entry name" value="PROTEIN SHQ1 HOMOLOG"/>
    <property type="match status" value="1"/>
</dbReference>
<evidence type="ECO:0000313" key="4">
    <source>
        <dbReference type="EMBL" id="WFD21539.1"/>
    </source>
</evidence>
<feature type="domain" description="Shq1 C-terminal" evidence="2">
    <location>
        <begin position="234"/>
        <end position="336"/>
    </location>
</feature>
<dbReference type="InterPro" id="IPR008978">
    <property type="entry name" value="HSP20-like_chaperone"/>
</dbReference>
<evidence type="ECO:0000256" key="1">
    <source>
        <dbReference type="ARBA" id="ARBA00005607"/>
    </source>
</evidence>
<reference evidence="4" key="1">
    <citation type="submission" date="2023-03" db="EMBL/GenBank/DDBJ databases">
        <title>Mating type loci evolution in Malassezia.</title>
        <authorList>
            <person name="Coelho M.A."/>
        </authorList>
    </citation>
    <scope>NUCLEOTIDE SEQUENCE</scope>
    <source>
        <strain evidence="4">CBS 12830</strain>
    </source>
</reference>
<dbReference type="GO" id="GO:0005654">
    <property type="term" value="C:nucleoplasm"/>
    <property type="evidence" value="ECO:0007669"/>
    <property type="project" value="TreeGrafter"/>
</dbReference>
<dbReference type="GO" id="GO:0051082">
    <property type="term" value="F:unfolded protein binding"/>
    <property type="evidence" value="ECO:0007669"/>
    <property type="project" value="TreeGrafter"/>
</dbReference>
<name>A0AAF0EAT8_9BASI</name>
<dbReference type="Proteomes" id="UP001214415">
    <property type="component" value="Chromosome 1"/>
</dbReference>
<proteinExistence type="inferred from homology"/>
<dbReference type="AlphaFoldDB" id="A0AAF0EAT8"/>
<evidence type="ECO:0000313" key="5">
    <source>
        <dbReference type="Proteomes" id="UP001214415"/>
    </source>
</evidence>
<dbReference type="InterPro" id="IPR007009">
    <property type="entry name" value="Shq1_C"/>
</dbReference>
<dbReference type="Pfam" id="PF04925">
    <property type="entry name" value="SHQ1"/>
    <property type="match status" value="1"/>
</dbReference>
<sequence length="418" mass="45764">MQLPTPAFEVTQNEACVTVHVHTDQATANAARVAAEGTTFGCFIEPLYLPCVARSHRSLRLPYPVVTLHDCIALSDGSTTSACTYDTHAHVLHVRLTKSEYGQVFPDLDRLRPQLFSDEEQAQMERDAARAPAAHAYGFGQTDPLPDDYVALTRGGQVPFLDVEDPTHMPANEREARAEALETDKFDEGIYLDNVVDLDGDVAGVIQVTPRILTDACAPSSSVPAQRSVPPQAAAHAFLVQLLFAYVYELHVSYNDASPESAWTLCKLCRSIACFVDPSAPIDAVLRASYRRALTYPLYRSWALCERVRNDMIQLLQTSDVQARLCTALQDMDAIFALAPTGTGLAEPVETVLRLVWDTWLAPLQAYVSQAPADEWFALARALTPPTKEAVGEPSGWDLEVLDMLARESIAEGAGSFV</sequence>
<dbReference type="InterPro" id="IPR039742">
    <property type="entry name" value="Shq1"/>
</dbReference>
<dbReference type="InterPro" id="IPR048696">
    <property type="entry name" value="SHQ1-like_CS"/>
</dbReference>
<evidence type="ECO:0008006" key="6">
    <source>
        <dbReference type="Google" id="ProtNLM"/>
    </source>
</evidence>